<keyword evidence="4 7" id="KW-0812">Transmembrane</keyword>
<reference evidence="9 10" key="1">
    <citation type="submission" date="2019-03" db="EMBL/GenBank/DDBJ databases">
        <title>Genomic Encyclopedia of Type Strains, Phase IV (KMG-IV): sequencing the most valuable type-strain genomes for metagenomic binning, comparative biology and taxonomic classification.</title>
        <authorList>
            <person name="Goeker M."/>
        </authorList>
    </citation>
    <scope>NUCLEOTIDE SEQUENCE [LARGE SCALE GENOMIC DNA]</scope>
    <source>
        <strain evidence="9 10">DSM 23802</strain>
    </source>
</reference>
<dbReference type="RefSeq" id="WP_132767048.1">
    <property type="nucleotide sequence ID" value="NZ_SMAB01000002.1"/>
</dbReference>
<dbReference type="GO" id="GO:0022857">
    <property type="term" value="F:transmembrane transporter activity"/>
    <property type="evidence" value="ECO:0007669"/>
    <property type="project" value="InterPro"/>
</dbReference>
<evidence type="ECO:0000259" key="8">
    <source>
        <dbReference type="PROSITE" id="PS50850"/>
    </source>
</evidence>
<comment type="subcellular location">
    <subcellularLocation>
        <location evidence="1">Cell membrane</location>
        <topology evidence="1">Multi-pass membrane protein</topology>
    </subcellularLocation>
</comment>
<dbReference type="SUPFAM" id="SSF103473">
    <property type="entry name" value="MFS general substrate transporter"/>
    <property type="match status" value="1"/>
</dbReference>
<dbReference type="PANTHER" id="PTHR23517">
    <property type="entry name" value="RESISTANCE PROTEIN MDTM, PUTATIVE-RELATED-RELATED"/>
    <property type="match status" value="1"/>
</dbReference>
<evidence type="ECO:0000256" key="6">
    <source>
        <dbReference type="ARBA" id="ARBA00023136"/>
    </source>
</evidence>
<feature type="transmembrane region" description="Helical" evidence="7">
    <location>
        <begin position="255"/>
        <end position="274"/>
    </location>
</feature>
<accession>A0A4R3KK74</accession>
<feature type="transmembrane region" description="Helical" evidence="7">
    <location>
        <begin position="77"/>
        <end position="95"/>
    </location>
</feature>
<name>A0A4R3KK74_9BACI</name>
<keyword evidence="3" id="KW-1003">Cell membrane</keyword>
<dbReference type="EMBL" id="SMAB01000002">
    <property type="protein sequence ID" value="TCS84193.1"/>
    <property type="molecule type" value="Genomic_DNA"/>
</dbReference>
<dbReference type="PROSITE" id="PS50850">
    <property type="entry name" value="MFS"/>
    <property type="match status" value="1"/>
</dbReference>
<evidence type="ECO:0000256" key="4">
    <source>
        <dbReference type="ARBA" id="ARBA00022692"/>
    </source>
</evidence>
<dbReference type="Proteomes" id="UP000295788">
    <property type="component" value="Unassembled WGS sequence"/>
</dbReference>
<feature type="transmembrane region" description="Helical" evidence="7">
    <location>
        <begin position="134"/>
        <end position="157"/>
    </location>
</feature>
<organism evidence="9 10">
    <name type="scientific">Tepidibacillus fermentans</name>
    <dbReference type="NCBI Taxonomy" id="1281767"/>
    <lineage>
        <taxon>Bacteria</taxon>
        <taxon>Bacillati</taxon>
        <taxon>Bacillota</taxon>
        <taxon>Bacilli</taxon>
        <taxon>Bacillales</taxon>
        <taxon>Bacillaceae</taxon>
        <taxon>Tepidibacillus</taxon>
    </lineage>
</organism>
<feature type="transmembrane region" description="Helical" evidence="7">
    <location>
        <begin position="214"/>
        <end position="235"/>
    </location>
</feature>
<dbReference type="Pfam" id="PF07690">
    <property type="entry name" value="MFS_1"/>
    <property type="match status" value="1"/>
</dbReference>
<dbReference type="PANTHER" id="PTHR23517:SF10">
    <property type="entry name" value="MAJOR FACILITATOR SUPERFAMILY (MFS) PROFILE DOMAIN-CONTAINING PROTEIN"/>
    <property type="match status" value="1"/>
</dbReference>
<protein>
    <submittedName>
        <fullName evidence="9">Putative MFS family arabinose efflux permease</fullName>
    </submittedName>
</protein>
<evidence type="ECO:0000313" key="9">
    <source>
        <dbReference type="EMBL" id="TCS84193.1"/>
    </source>
</evidence>
<dbReference type="CDD" id="cd17329">
    <property type="entry name" value="MFS_MdtH_MDR_like"/>
    <property type="match status" value="1"/>
</dbReference>
<dbReference type="InterPro" id="IPR020846">
    <property type="entry name" value="MFS_dom"/>
</dbReference>
<evidence type="ECO:0000256" key="3">
    <source>
        <dbReference type="ARBA" id="ARBA00022475"/>
    </source>
</evidence>
<evidence type="ECO:0000256" key="1">
    <source>
        <dbReference type="ARBA" id="ARBA00004651"/>
    </source>
</evidence>
<feature type="transmembrane region" description="Helical" evidence="7">
    <location>
        <begin position="286"/>
        <end position="314"/>
    </location>
</feature>
<comment type="caution">
    <text evidence="9">The sequence shown here is derived from an EMBL/GenBank/DDBJ whole genome shotgun (WGS) entry which is preliminary data.</text>
</comment>
<keyword evidence="5 7" id="KW-1133">Transmembrane helix</keyword>
<feature type="transmembrane region" description="Helical" evidence="7">
    <location>
        <begin position="12"/>
        <end position="31"/>
    </location>
</feature>
<dbReference type="InterPro" id="IPR036259">
    <property type="entry name" value="MFS_trans_sf"/>
</dbReference>
<dbReference type="Gene3D" id="1.20.1250.20">
    <property type="entry name" value="MFS general substrate transporter like domains"/>
    <property type="match status" value="1"/>
</dbReference>
<evidence type="ECO:0000313" key="10">
    <source>
        <dbReference type="Proteomes" id="UP000295788"/>
    </source>
</evidence>
<feature type="transmembrane region" description="Helical" evidence="7">
    <location>
        <begin position="43"/>
        <end position="65"/>
    </location>
</feature>
<dbReference type="AlphaFoldDB" id="A0A4R3KK74"/>
<dbReference type="InterPro" id="IPR050171">
    <property type="entry name" value="MFS_Transporters"/>
</dbReference>
<dbReference type="GO" id="GO:0005886">
    <property type="term" value="C:plasma membrane"/>
    <property type="evidence" value="ECO:0007669"/>
    <property type="project" value="UniProtKB-SubCell"/>
</dbReference>
<evidence type="ECO:0000256" key="2">
    <source>
        <dbReference type="ARBA" id="ARBA00022448"/>
    </source>
</evidence>
<feature type="domain" description="Major facilitator superfamily (MFS) profile" evidence="8">
    <location>
        <begin position="10"/>
        <end position="397"/>
    </location>
</feature>
<dbReference type="InterPro" id="IPR011701">
    <property type="entry name" value="MFS"/>
</dbReference>
<evidence type="ECO:0000256" key="7">
    <source>
        <dbReference type="SAM" id="Phobius"/>
    </source>
</evidence>
<gene>
    <name evidence="9" type="ORF">EDD72_102237</name>
</gene>
<keyword evidence="10" id="KW-1185">Reference proteome</keyword>
<sequence>MKKKSLYPIGLWILAIGMTINVTGNSFLWPLNTIYITGVLHKSMSIAGFVLMLQQGSGILGNLAGGWLFDKWGGKKTIVIGIIFSAITVLSLAFFHQWLLYVLLMLLLGFSNGLVFPSMYAMAGSVWPEGGPKAFNLIYVAQNLGVAIGSTLGGVVAQISFTWIFIVNSITFLIFLLLVIFGFRKEQWQQAVVFSGVEISDQEEGRESKEASRAFVSLMILATAFVIAWMPYVQWQTSLSKYISNLGIPLSKYTLLWTINGALIVLGQPLFSLITKKFLTTIKKQMMAGIVIFILSFAIMLHNSLYIGFVFAMITMTLAEMLVWPAVPAAAADLAPENKAGFYQGVVSSAGAGGRMLGFLIGGWLYDHTSIPNLLWIMMGLFVISGLAFMNYDRGLKRKGKKSYA</sequence>
<feature type="transmembrane region" description="Helical" evidence="7">
    <location>
        <begin position="101"/>
        <end position="122"/>
    </location>
</feature>
<feature type="transmembrane region" description="Helical" evidence="7">
    <location>
        <begin position="163"/>
        <end position="183"/>
    </location>
</feature>
<dbReference type="OrthoDB" id="3268460at2"/>
<evidence type="ECO:0000256" key="5">
    <source>
        <dbReference type="ARBA" id="ARBA00022989"/>
    </source>
</evidence>
<proteinExistence type="predicted"/>
<feature type="transmembrane region" description="Helical" evidence="7">
    <location>
        <begin position="374"/>
        <end position="392"/>
    </location>
</feature>
<keyword evidence="2" id="KW-0813">Transport</keyword>
<keyword evidence="6 7" id="KW-0472">Membrane</keyword>